<dbReference type="CDD" id="cd06257">
    <property type="entry name" value="DnaJ"/>
    <property type="match status" value="1"/>
</dbReference>
<dbReference type="PROSITE" id="PS50076">
    <property type="entry name" value="DNAJ_2"/>
    <property type="match status" value="1"/>
</dbReference>
<dbReference type="EMBL" id="LMTZ01000039">
    <property type="protein sequence ID" value="KST68979.1"/>
    <property type="molecule type" value="Genomic_DNA"/>
</dbReference>
<protein>
    <submittedName>
        <fullName evidence="4">Molecular chaperone DnaJ</fullName>
    </submittedName>
</protein>
<proteinExistence type="predicted"/>
<dbReference type="RefSeq" id="WP_027844589.1">
    <property type="nucleotide sequence ID" value="NZ_LMTZ01000039.1"/>
</dbReference>
<gene>
    <name evidence="4" type="ORF">BC008_02625</name>
</gene>
<dbReference type="OrthoDB" id="508466at2"/>
<dbReference type="SUPFAM" id="SSF46565">
    <property type="entry name" value="Chaperone J-domain"/>
    <property type="match status" value="1"/>
</dbReference>
<feature type="region of interest" description="Disordered" evidence="2">
    <location>
        <begin position="141"/>
        <end position="161"/>
    </location>
</feature>
<evidence type="ECO:0000313" key="5">
    <source>
        <dbReference type="Proteomes" id="UP000053372"/>
    </source>
</evidence>
<dbReference type="Gene3D" id="1.10.287.110">
    <property type="entry name" value="DnaJ domain"/>
    <property type="match status" value="1"/>
</dbReference>
<keyword evidence="1" id="KW-0175">Coiled coil</keyword>
<feature type="domain" description="J" evidence="3">
    <location>
        <begin position="157"/>
        <end position="229"/>
    </location>
</feature>
<dbReference type="InterPro" id="IPR001623">
    <property type="entry name" value="DnaJ_domain"/>
</dbReference>
<dbReference type="Proteomes" id="UP000053372">
    <property type="component" value="Unassembled WGS sequence"/>
</dbReference>
<feature type="compositionally biased region" description="Polar residues" evidence="2">
    <location>
        <begin position="141"/>
        <end position="152"/>
    </location>
</feature>
<sequence>MSGKILSSSPDSFTTSLALSSLHERQVILEKENQWFLKQIKRKRTELNNYVEQMRSVATEIYHKCTPRLKELANIDREIHTLFSEIFNTKKLGKQSIKNIRQLYLNLQFSGVISPINSDNEGVGLEEIFEKEQIYVGENQDFSTSSSDNSNENQEKQYRELESVNKSQKIRKIRQIFLRLAEIFHPDKVKGDETRMHRHTEIMKEINKAYQEGDLARLLEIEKQYQQLELIENRGSDDLTRRCNNLEQENEFLKNQYEDLKQELRMVKNTPEGAVVADYRKAVKKGINPIAQMLEEVESEITVITSIRDFVKDFSQNKMTIKDFLQGPEVMHKISRGMIEEIIEEIFVDFVV</sequence>
<name>A0A0V7ZWJ0_9CYAN</name>
<accession>A0A0V7ZWJ0</accession>
<evidence type="ECO:0000256" key="2">
    <source>
        <dbReference type="SAM" id="MobiDB-lite"/>
    </source>
</evidence>
<comment type="caution">
    <text evidence="4">The sequence shown here is derived from an EMBL/GenBank/DDBJ whole genome shotgun (WGS) entry which is preliminary data.</text>
</comment>
<dbReference type="InterPro" id="IPR036869">
    <property type="entry name" value="J_dom_sf"/>
</dbReference>
<evidence type="ECO:0000313" key="4">
    <source>
        <dbReference type="EMBL" id="KST68979.1"/>
    </source>
</evidence>
<dbReference type="AlphaFoldDB" id="A0A0V7ZWJ0"/>
<keyword evidence="5" id="KW-1185">Reference proteome</keyword>
<evidence type="ECO:0000256" key="1">
    <source>
        <dbReference type="SAM" id="Coils"/>
    </source>
</evidence>
<organism evidence="4 5">
    <name type="scientific">Mastigocoleus testarum BC008</name>
    <dbReference type="NCBI Taxonomy" id="371196"/>
    <lineage>
        <taxon>Bacteria</taxon>
        <taxon>Bacillati</taxon>
        <taxon>Cyanobacteriota</taxon>
        <taxon>Cyanophyceae</taxon>
        <taxon>Nostocales</taxon>
        <taxon>Hapalosiphonaceae</taxon>
        <taxon>Mastigocoleus</taxon>
    </lineage>
</organism>
<evidence type="ECO:0000259" key="3">
    <source>
        <dbReference type="PROSITE" id="PS50076"/>
    </source>
</evidence>
<reference evidence="4 5" key="1">
    <citation type="journal article" date="2015" name="Genome Announc.">
        <title>Draft Genome of the Euendolithic (true boring) Cyanobacterium Mastigocoleus testarum strain BC008.</title>
        <authorList>
            <person name="Guida B.S."/>
            <person name="Garcia-Pichel F."/>
        </authorList>
    </citation>
    <scope>NUCLEOTIDE SEQUENCE [LARGE SCALE GENOMIC DNA]</scope>
    <source>
        <strain evidence="4 5">BC008</strain>
    </source>
</reference>
<feature type="coiled-coil region" evidence="1">
    <location>
        <begin position="236"/>
        <end position="270"/>
    </location>
</feature>